<organism evidence="9 10">
    <name type="scientific">Thraustotheca clavata</name>
    <dbReference type="NCBI Taxonomy" id="74557"/>
    <lineage>
        <taxon>Eukaryota</taxon>
        <taxon>Sar</taxon>
        <taxon>Stramenopiles</taxon>
        <taxon>Oomycota</taxon>
        <taxon>Saprolegniomycetes</taxon>
        <taxon>Saprolegniales</taxon>
        <taxon>Achlyaceae</taxon>
        <taxon>Thraustotheca</taxon>
    </lineage>
</organism>
<dbReference type="PANTHER" id="PTHR45689">
    <property type="entry name" value="I[[H]] CHANNEL, ISOFORM E"/>
    <property type="match status" value="1"/>
</dbReference>
<dbReference type="PANTHER" id="PTHR45689:SF13">
    <property type="entry name" value="CYCLIC NUCLEOTIDE-BINDING DOMAIN-CONTAINING PROTEIN"/>
    <property type="match status" value="1"/>
</dbReference>
<dbReference type="GO" id="GO:0098855">
    <property type="term" value="C:HCN channel complex"/>
    <property type="evidence" value="ECO:0007669"/>
    <property type="project" value="TreeGrafter"/>
</dbReference>
<dbReference type="PROSITE" id="PS00888">
    <property type="entry name" value="CNMP_BINDING_1"/>
    <property type="match status" value="1"/>
</dbReference>
<comment type="subcellular location">
    <subcellularLocation>
        <location evidence="1">Membrane</location>
        <topology evidence="1">Multi-pass membrane protein</topology>
    </subcellularLocation>
</comment>
<dbReference type="EMBL" id="JNBS01002756">
    <property type="protein sequence ID" value="OQR89400.1"/>
    <property type="molecule type" value="Genomic_DNA"/>
</dbReference>
<keyword evidence="10" id="KW-1185">Reference proteome</keyword>
<dbReference type="InterPro" id="IPR018488">
    <property type="entry name" value="cNMP-bd_CS"/>
</dbReference>
<keyword evidence="3 7" id="KW-0812">Transmembrane</keyword>
<dbReference type="SUPFAM" id="SSF51206">
    <property type="entry name" value="cAMP-binding domain-like"/>
    <property type="match status" value="1"/>
</dbReference>
<evidence type="ECO:0000256" key="5">
    <source>
        <dbReference type="ARBA" id="ARBA00023065"/>
    </source>
</evidence>
<proteinExistence type="predicted"/>
<feature type="transmembrane region" description="Helical" evidence="7">
    <location>
        <begin position="48"/>
        <end position="69"/>
    </location>
</feature>
<keyword evidence="4 7" id="KW-1133">Transmembrane helix</keyword>
<feature type="transmembrane region" description="Helical" evidence="7">
    <location>
        <begin position="15"/>
        <end position="36"/>
    </location>
</feature>
<accession>A0A1V9YV09</accession>
<feature type="transmembrane region" description="Helical" evidence="7">
    <location>
        <begin position="81"/>
        <end position="101"/>
    </location>
</feature>
<dbReference type="AlphaFoldDB" id="A0A1V9YV09"/>
<protein>
    <submittedName>
        <fullName evidence="9">Voltage-gated Ion Channel (VIC) Superfamily</fullName>
    </submittedName>
</protein>
<name>A0A1V9YV09_9STRA</name>
<comment type="caution">
    <text evidence="9">The sequence shown here is derived from an EMBL/GenBank/DDBJ whole genome shotgun (WGS) entry which is preliminary data.</text>
</comment>
<keyword evidence="5" id="KW-0406">Ion transport</keyword>
<dbReference type="InterPro" id="IPR051413">
    <property type="entry name" value="K/Na_HCN_channel"/>
</dbReference>
<dbReference type="SUPFAM" id="SSF81324">
    <property type="entry name" value="Voltage-gated potassium channels"/>
    <property type="match status" value="1"/>
</dbReference>
<dbReference type="SMART" id="SM00100">
    <property type="entry name" value="cNMP"/>
    <property type="match status" value="1"/>
</dbReference>
<evidence type="ECO:0000256" key="4">
    <source>
        <dbReference type="ARBA" id="ARBA00022989"/>
    </source>
</evidence>
<evidence type="ECO:0000256" key="1">
    <source>
        <dbReference type="ARBA" id="ARBA00004141"/>
    </source>
</evidence>
<dbReference type="InterPro" id="IPR005821">
    <property type="entry name" value="Ion_trans_dom"/>
</dbReference>
<dbReference type="Gene3D" id="1.10.287.70">
    <property type="match status" value="1"/>
</dbReference>
<evidence type="ECO:0000313" key="9">
    <source>
        <dbReference type="EMBL" id="OQR89400.1"/>
    </source>
</evidence>
<dbReference type="InterPro" id="IPR018490">
    <property type="entry name" value="cNMP-bd_dom_sf"/>
</dbReference>
<dbReference type="OrthoDB" id="421226at2759"/>
<feature type="domain" description="Cyclic nucleotide-binding" evidence="8">
    <location>
        <begin position="343"/>
        <end position="454"/>
    </location>
</feature>
<dbReference type="InterPro" id="IPR014710">
    <property type="entry name" value="RmlC-like_jellyroll"/>
</dbReference>
<dbReference type="Proteomes" id="UP000243217">
    <property type="component" value="Unassembled WGS sequence"/>
</dbReference>
<dbReference type="Pfam" id="PF00520">
    <property type="entry name" value="Ion_trans"/>
    <property type="match status" value="1"/>
</dbReference>
<sequence length="522" mass="59775">MLSPFGRFRRIWDSLLAFAVIYLCWYIPFNVALVWWSPSPWLSVLNSILDVIFVMDVFISFRTAIVVYGELIDDPMVVARYYMKSWFFIDFIAVFPVEWFVTLNSTSSTKSVKLLKYIKLPRLLRLSQLVRRFRRFQRYEGSFIIISAFIFSVHIAGCGWILIMQPCEVVTDSSPIQLQTFCDPSNAFEAYSLGFHHALAIMASMSLDCVFATTDPLSGGYRLTYLNATSLPSGLLEISNFLALFGILLGSIIISSSVFVVQSWNRAGYQFRKRLDIIHNEMEYLQLPAHLRNRVQMYHQYLWTHQGSATEKITLLQDEGMSEPLRKEIAIFMYRDLLSKIPLFRTASDQLLGMICLFLKTVIYLPKDIIITRGELGKDLFIIAKGSVVVLGEDALSTLLVQSNTDIPHDIVLKEGSFFGEIGLLMEIERTRTVVAQTICELGVLSKANFNRVMNQFPAFAIEIAKLMLQRKLGRVDLRELETKESTNEEESIPTPMIPEEQSIERRLDRIEALLVQLQKNA</sequence>
<evidence type="ECO:0000256" key="6">
    <source>
        <dbReference type="ARBA" id="ARBA00023136"/>
    </source>
</evidence>
<dbReference type="PROSITE" id="PS50042">
    <property type="entry name" value="CNMP_BINDING_3"/>
    <property type="match status" value="1"/>
</dbReference>
<dbReference type="GO" id="GO:0003254">
    <property type="term" value="P:regulation of membrane depolarization"/>
    <property type="evidence" value="ECO:0007669"/>
    <property type="project" value="TreeGrafter"/>
</dbReference>
<dbReference type="Gene3D" id="1.10.287.630">
    <property type="entry name" value="Helix hairpin bin"/>
    <property type="match status" value="1"/>
</dbReference>
<reference evidence="9 10" key="1">
    <citation type="journal article" date="2014" name="Genome Biol. Evol.">
        <title>The secreted proteins of Achlya hypogyna and Thraustotheca clavata identify the ancestral oomycete secretome and reveal gene acquisitions by horizontal gene transfer.</title>
        <authorList>
            <person name="Misner I."/>
            <person name="Blouin N."/>
            <person name="Leonard G."/>
            <person name="Richards T.A."/>
            <person name="Lane C.E."/>
        </authorList>
    </citation>
    <scope>NUCLEOTIDE SEQUENCE [LARGE SCALE GENOMIC DNA]</scope>
    <source>
        <strain evidence="9 10">ATCC 34112</strain>
    </source>
</reference>
<keyword evidence="6 7" id="KW-0472">Membrane</keyword>
<dbReference type="InterPro" id="IPR000595">
    <property type="entry name" value="cNMP-bd_dom"/>
</dbReference>
<dbReference type="Pfam" id="PF00027">
    <property type="entry name" value="cNMP_binding"/>
    <property type="match status" value="1"/>
</dbReference>
<dbReference type="CDD" id="cd00038">
    <property type="entry name" value="CAP_ED"/>
    <property type="match status" value="1"/>
</dbReference>
<dbReference type="GO" id="GO:0005249">
    <property type="term" value="F:voltage-gated potassium channel activity"/>
    <property type="evidence" value="ECO:0007669"/>
    <property type="project" value="TreeGrafter"/>
</dbReference>
<evidence type="ECO:0000313" key="10">
    <source>
        <dbReference type="Proteomes" id="UP000243217"/>
    </source>
</evidence>
<evidence type="ECO:0000256" key="7">
    <source>
        <dbReference type="SAM" id="Phobius"/>
    </source>
</evidence>
<evidence type="ECO:0000256" key="2">
    <source>
        <dbReference type="ARBA" id="ARBA00022448"/>
    </source>
</evidence>
<feature type="transmembrane region" description="Helical" evidence="7">
    <location>
        <begin position="141"/>
        <end position="163"/>
    </location>
</feature>
<feature type="transmembrane region" description="Helical" evidence="7">
    <location>
        <begin position="241"/>
        <end position="264"/>
    </location>
</feature>
<evidence type="ECO:0000259" key="8">
    <source>
        <dbReference type="PROSITE" id="PS50042"/>
    </source>
</evidence>
<keyword evidence="2" id="KW-0813">Transport</keyword>
<dbReference type="Gene3D" id="2.60.120.10">
    <property type="entry name" value="Jelly Rolls"/>
    <property type="match status" value="1"/>
</dbReference>
<evidence type="ECO:0000256" key="3">
    <source>
        <dbReference type="ARBA" id="ARBA00022692"/>
    </source>
</evidence>
<gene>
    <name evidence="9" type="ORF">THRCLA_09759</name>
</gene>
<dbReference type="GO" id="GO:0035725">
    <property type="term" value="P:sodium ion transmembrane transport"/>
    <property type="evidence" value="ECO:0007669"/>
    <property type="project" value="TreeGrafter"/>
</dbReference>